<feature type="non-terminal residue" evidence="1">
    <location>
        <position position="522"/>
    </location>
</feature>
<sequence length="522" mass="58242">MTVTKTKTVAPPPNMEGYFGTPAATRKPSISKDIMPPPSMSTWKSNKPAFTAEPQQPQYDVDMPESRPGLPPRRELAQVPPPRNASSKPPPPEPPAPRRSIDPGARPPPAALDNAYTKQPSRRVTQPVEDTSRSRPIPKASVDLNRSQTVSHRAPMKFDGDDTDGLDKAAVAHGSASEYPDASQVNRRPPVFRRGKKSIYTECETKVFAVCGEYIAIGGYITKVWNLMDHQAMPIYSRMHGETVKVTAVAFKPARDVNDEGKRLWLGTSLGEMLELDVLSGQEIYIKSNAHSRSQVIRLYRHAADIWSLDDEGRLHIWPPDDTGSPNLAQTPHSFRLTKVHSFSMLVGNFLWHASGKDIRVYQYDARNNTLNQANQQIFSTPGAGDVTSGTIISSQPDRVYFGHNDGKISMYSRKDYSVIGVVNASVYWTTSLAGVGDYLWAAYNTGMIYVYDTSKLSWVVKKDWKGHGKSVFGLHLDPTSLWKLDRLQVATLGADNFLKVWDGMLEDDWLEVDMQKHDDQF</sequence>
<keyword evidence="2" id="KW-1185">Reference proteome</keyword>
<evidence type="ECO:0000313" key="1">
    <source>
        <dbReference type="EMBL" id="KAK3077097.1"/>
    </source>
</evidence>
<proteinExistence type="predicted"/>
<accession>A0ACC3DKF2</accession>
<comment type="caution">
    <text evidence="1">The sequence shown here is derived from an EMBL/GenBank/DDBJ whole genome shotgun (WGS) entry which is preliminary data.</text>
</comment>
<protein>
    <submittedName>
        <fullName evidence="1">Uncharacterized protein</fullName>
    </submittedName>
</protein>
<dbReference type="EMBL" id="JAWDJW010003218">
    <property type="protein sequence ID" value="KAK3077097.1"/>
    <property type="molecule type" value="Genomic_DNA"/>
</dbReference>
<evidence type="ECO:0000313" key="2">
    <source>
        <dbReference type="Proteomes" id="UP001186974"/>
    </source>
</evidence>
<reference evidence="1" key="1">
    <citation type="submission" date="2024-09" db="EMBL/GenBank/DDBJ databases">
        <title>Black Yeasts Isolated from many extreme environments.</title>
        <authorList>
            <person name="Coleine C."/>
            <person name="Stajich J.E."/>
            <person name="Selbmann L."/>
        </authorList>
    </citation>
    <scope>NUCLEOTIDE SEQUENCE</scope>
    <source>
        <strain evidence="1">CCFEE 5737</strain>
    </source>
</reference>
<dbReference type="Proteomes" id="UP001186974">
    <property type="component" value="Unassembled WGS sequence"/>
</dbReference>
<organism evidence="1 2">
    <name type="scientific">Coniosporium uncinatum</name>
    <dbReference type="NCBI Taxonomy" id="93489"/>
    <lineage>
        <taxon>Eukaryota</taxon>
        <taxon>Fungi</taxon>
        <taxon>Dikarya</taxon>
        <taxon>Ascomycota</taxon>
        <taxon>Pezizomycotina</taxon>
        <taxon>Dothideomycetes</taxon>
        <taxon>Dothideomycetes incertae sedis</taxon>
        <taxon>Coniosporium</taxon>
    </lineage>
</organism>
<name>A0ACC3DKF2_9PEZI</name>
<gene>
    <name evidence="1" type="ORF">LTS18_011221</name>
</gene>